<gene>
    <name evidence="9" type="ORF">SAMN02745126_04292</name>
</gene>
<dbReference type="Gene3D" id="1.10.3720.10">
    <property type="entry name" value="MetI-like"/>
    <property type="match status" value="1"/>
</dbReference>
<dbReference type="Pfam" id="PF00528">
    <property type="entry name" value="BPD_transp_1"/>
    <property type="match status" value="1"/>
</dbReference>
<keyword evidence="10" id="KW-1185">Reference proteome</keyword>
<keyword evidence="3" id="KW-1003">Cell membrane</keyword>
<feature type="transmembrane region" description="Helical" evidence="7">
    <location>
        <begin position="103"/>
        <end position="124"/>
    </location>
</feature>
<evidence type="ECO:0000259" key="8">
    <source>
        <dbReference type="PROSITE" id="PS50928"/>
    </source>
</evidence>
<dbReference type="RefSeq" id="WP_085935962.1">
    <property type="nucleotide sequence ID" value="NZ_FUWJ01000006.1"/>
</dbReference>
<dbReference type="InterPro" id="IPR045621">
    <property type="entry name" value="BPD_transp_1_N"/>
</dbReference>
<evidence type="ECO:0000313" key="10">
    <source>
        <dbReference type="Proteomes" id="UP000190092"/>
    </source>
</evidence>
<accession>A0A1T4S1P7</accession>
<dbReference type="EMBL" id="FUWJ01000006">
    <property type="protein sequence ID" value="SKA22174.1"/>
    <property type="molecule type" value="Genomic_DNA"/>
</dbReference>
<dbReference type="CDD" id="cd06261">
    <property type="entry name" value="TM_PBP2"/>
    <property type="match status" value="1"/>
</dbReference>
<feature type="transmembrane region" description="Helical" evidence="7">
    <location>
        <begin position="12"/>
        <end position="30"/>
    </location>
</feature>
<dbReference type="InterPro" id="IPR035906">
    <property type="entry name" value="MetI-like_sf"/>
</dbReference>
<comment type="subcellular location">
    <subcellularLocation>
        <location evidence="1 7">Cell membrane</location>
        <topology evidence="1 7">Multi-pass membrane protein</topology>
    </subcellularLocation>
</comment>
<dbReference type="OrthoDB" id="7834831at2"/>
<dbReference type="Pfam" id="PF19300">
    <property type="entry name" value="BPD_transp_1_N"/>
    <property type="match status" value="1"/>
</dbReference>
<dbReference type="AlphaFoldDB" id="A0A1T4S1P7"/>
<feature type="transmembrane region" description="Helical" evidence="7">
    <location>
        <begin position="239"/>
        <end position="264"/>
    </location>
</feature>
<dbReference type="Proteomes" id="UP000190092">
    <property type="component" value="Unassembled WGS sequence"/>
</dbReference>
<name>A0A1T4S1P7_9HYPH</name>
<feature type="transmembrane region" description="Helical" evidence="7">
    <location>
        <begin position="136"/>
        <end position="157"/>
    </location>
</feature>
<keyword evidence="6 7" id="KW-0472">Membrane</keyword>
<sequence length="325" mass="35231">MSRYLASRLLEIVITLAVMSLVVYLLIGLMPGDPIDLMISGDPKMTSADAARLRAVYGIDKPLLERYLAWAHQALLGNFGYSRSFNQPVLAVLWPRLLNTFELAGIALLVATSIALPLGIWAASRPRSRTDYVINLLSFAGISTPPFWLALLLITLFSVELGWLPAGGAADLRAGTGWAAGLAQTLRFMVMPILTLSLLQLGTYTRFMRGAMIEVLRQDYVRTARAKGASERRVLLDHAFANALPSVLTVLGLSFGGLFSGALITETMFAWPGMGKMIYQAILDNDYNLALMGLLIATFATIAGNLLADLALVALDPRISISDRG</sequence>
<feature type="transmembrane region" description="Helical" evidence="7">
    <location>
        <begin position="289"/>
        <end position="315"/>
    </location>
</feature>
<dbReference type="GO" id="GO:0005886">
    <property type="term" value="C:plasma membrane"/>
    <property type="evidence" value="ECO:0007669"/>
    <property type="project" value="UniProtKB-SubCell"/>
</dbReference>
<feature type="domain" description="ABC transmembrane type-1" evidence="8">
    <location>
        <begin position="97"/>
        <end position="308"/>
    </location>
</feature>
<dbReference type="PANTHER" id="PTHR43163:SF6">
    <property type="entry name" value="DIPEPTIDE TRANSPORT SYSTEM PERMEASE PROTEIN DPPB-RELATED"/>
    <property type="match status" value="1"/>
</dbReference>
<protein>
    <submittedName>
        <fullName evidence="9">Peptide/nickel transport system permease protein</fullName>
    </submittedName>
</protein>
<keyword evidence="2 7" id="KW-0813">Transport</keyword>
<evidence type="ECO:0000256" key="2">
    <source>
        <dbReference type="ARBA" id="ARBA00022448"/>
    </source>
</evidence>
<dbReference type="InterPro" id="IPR000515">
    <property type="entry name" value="MetI-like"/>
</dbReference>
<evidence type="ECO:0000256" key="1">
    <source>
        <dbReference type="ARBA" id="ARBA00004651"/>
    </source>
</evidence>
<dbReference type="SUPFAM" id="SSF161098">
    <property type="entry name" value="MetI-like"/>
    <property type="match status" value="1"/>
</dbReference>
<evidence type="ECO:0000256" key="7">
    <source>
        <dbReference type="RuleBase" id="RU363032"/>
    </source>
</evidence>
<proteinExistence type="inferred from homology"/>
<reference evidence="10" key="1">
    <citation type="submission" date="2017-02" db="EMBL/GenBank/DDBJ databases">
        <authorList>
            <person name="Varghese N."/>
            <person name="Submissions S."/>
        </authorList>
    </citation>
    <scope>NUCLEOTIDE SEQUENCE [LARGE SCALE GENOMIC DNA]</scope>
    <source>
        <strain evidence="10">ATCC 27094</strain>
    </source>
</reference>
<dbReference type="PANTHER" id="PTHR43163">
    <property type="entry name" value="DIPEPTIDE TRANSPORT SYSTEM PERMEASE PROTEIN DPPB-RELATED"/>
    <property type="match status" value="1"/>
</dbReference>
<dbReference type="STRING" id="225324.SAMN02745126_04292"/>
<dbReference type="GO" id="GO:0071916">
    <property type="term" value="F:dipeptide transmembrane transporter activity"/>
    <property type="evidence" value="ECO:0007669"/>
    <property type="project" value="TreeGrafter"/>
</dbReference>
<evidence type="ECO:0000313" key="9">
    <source>
        <dbReference type="EMBL" id="SKA22174.1"/>
    </source>
</evidence>
<evidence type="ECO:0000256" key="3">
    <source>
        <dbReference type="ARBA" id="ARBA00022475"/>
    </source>
</evidence>
<organism evidence="9 10">
    <name type="scientific">Enhydrobacter aerosaccus</name>
    <dbReference type="NCBI Taxonomy" id="225324"/>
    <lineage>
        <taxon>Bacteria</taxon>
        <taxon>Pseudomonadati</taxon>
        <taxon>Pseudomonadota</taxon>
        <taxon>Alphaproteobacteria</taxon>
        <taxon>Hyphomicrobiales</taxon>
        <taxon>Enhydrobacter</taxon>
    </lineage>
</organism>
<comment type="similarity">
    <text evidence="7">Belongs to the binding-protein-dependent transport system permease family.</text>
</comment>
<evidence type="ECO:0000256" key="4">
    <source>
        <dbReference type="ARBA" id="ARBA00022692"/>
    </source>
</evidence>
<keyword evidence="5 7" id="KW-1133">Transmembrane helix</keyword>
<evidence type="ECO:0000256" key="6">
    <source>
        <dbReference type="ARBA" id="ARBA00023136"/>
    </source>
</evidence>
<feature type="transmembrane region" description="Helical" evidence="7">
    <location>
        <begin position="177"/>
        <end position="199"/>
    </location>
</feature>
<dbReference type="PROSITE" id="PS50928">
    <property type="entry name" value="ABC_TM1"/>
    <property type="match status" value="1"/>
</dbReference>
<evidence type="ECO:0000256" key="5">
    <source>
        <dbReference type="ARBA" id="ARBA00022989"/>
    </source>
</evidence>
<keyword evidence="4 7" id="KW-0812">Transmembrane</keyword>